<proteinExistence type="predicted"/>
<gene>
    <name evidence="1" type="ORF">RHMOL_Rhmol08G0075000</name>
</gene>
<keyword evidence="2" id="KW-1185">Reference proteome</keyword>
<name>A0ACC0MLH5_RHOML</name>
<reference evidence="1" key="1">
    <citation type="submission" date="2022-02" db="EMBL/GenBank/DDBJ databases">
        <title>Plant Genome Project.</title>
        <authorList>
            <person name="Zhang R.-G."/>
        </authorList>
    </citation>
    <scope>NUCLEOTIDE SEQUENCE</scope>
    <source>
        <strain evidence="1">AT1</strain>
    </source>
</reference>
<dbReference type="EMBL" id="CM046395">
    <property type="protein sequence ID" value="KAI8541606.1"/>
    <property type="molecule type" value="Genomic_DNA"/>
</dbReference>
<evidence type="ECO:0000313" key="1">
    <source>
        <dbReference type="EMBL" id="KAI8541606.1"/>
    </source>
</evidence>
<sequence length="114" mass="13029">MVSFRGCAMVIRAPFVRWTVKNHLTRMHGVQPTYLLPITDGEKKVAAISYPGENDNVIYRSHDRFIHDYRQRLGLHANLQWTSEAALAVWLSAVVYNSFVYCSTLGIFSSIFCC</sequence>
<evidence type="ECO:0000313" key="2">
    <source>
        <dbReference type="Proteomes" id="UP001062846"/>
    </source>
</evidence>
<organism evidence="1 2">
    <name type="scientific">Rhododendron molle</name>
    <name type="common">Chinese azalea</name>
    <name type="synonym">Azalea mollis</name>
    <dbReference type="NCBI Taxonomy" id="49168"/>
    <lineage>
        <taxon>Eukaryota</taxon>
        <taxon>Viridiplantae</taxon>
        <taxon>Streptophyta</taxon>
        <taxon>Embryophyta</taxon>
        <taxon>Tracheophyta</taxon>
        <taxon>Spermatophyta</taxon>
        <taxon>Magnoliopsida</taxon>
        <taxon>eudicotyledons</taxon>
        <taxon>Gunneridae</taxon>
        <taxon>Pentapetalae</taxon>
        <taxon>asterids</taxon>
        <taxon>Ericales</taxon>
        <taxon>Ericaceae</taxon>
        <taxon>Ericoideae</taxon>
        <taxon>Rhodoreae</taxon>
        <taxon>Rhododendron</taxon>
    </lineage>
</organism>
<comment type="caution">
    <text evidence="1">The sequence shown here is derived from an EMBL/GenBank/DDBJ whole genome shotgun (WGS) entry which is preliminary data.</text>
</comment>
<protein>
    <submittedName>
        <fullName evidence="1">Uncharacterized protein</fullName>
    </submittedName>
</protein>
<dbReference type="Proteomes" id="UP001062846">
    <property type="component" value="Chromosome 8"/>
</dbReference>
<accession>A0ACC0MLH5</accession>